<dbReference type="Pfam" id="PF00560">
    <property type="entry name" value="LRR_1"/>
    <property type="match status" value="3"/>
</dbReference>
<dbReference type="FunFam" id="3.80.10.10:FF:000383">
    <property type="entry name" value="Leucine-rich repeat receptor protein kinase EMS1"/>
    <property type="match status" value="1"/>
</dbReference>
<evidence type="ECO:0000256" key="1">
    <source>
        <dbReference type="ARBA" id="ARBA00004236"/>
    </source>
</evidence>
<evidence type="ECO:0000313" key="8">
    <source>
        <dbReference type="EMBL" id="VVV94484.1"/>
    </source>
</evidence>
<dbReference type="OMA" id="QWHIVEL"/>
<dbReference type="EMBL" id="LR721780">
    <property type="protein sequence ID" value="VVV94484.1"/>
    <property type="molecule type" value="Genomic_DNA"/>
</dbReference>
<accession>A0A5K0ZVF5</accession>
<keyword evidence="2" id="KW-1003">Cell membrane</keyword>
<evidence type="ECO:0008006" key="9">
    <source>
        <dbReference type="Google" id="ProtNLM"/>
    </source>
</evidence>
<dbReference type="PANTHER" id="PTHR48009:SF16">
    <property type="entry name" value="LEUCINE-RICH REPEAT-CONTAINING N-TERMINAL PLANT-TYPE DOMAIN-CONTAINING PROTEIN"/>
    <property type="match status" value="1"/>
</dbReference>
<dbReference type="SUPFAM" id="SSF52058">
    <property type="entry name" value="L domain-like"/>
    <property type="match status" value="1"/>
</dbReference>
<evidence type="ECO:0000256" key="4">
    <source>
        <dbReference type="ARBA" id="ARBA00022729"/>
    </source>
</evidence>
<keyword evidence="3" id="KW-0433">Leucine-rich repeat</keyword>
<feature type="chain" id="PRO_5023824353" description="Leucine-rich repeat-containing N-terminal plant-type domain-containing protein" evidence="7">
    <location>
        <begin position="20"/>
        <end position="450"/>
    </location>
</feature>
<dbReference type="Gene3D" id="3.80.10.10">
    <property type="entry name" value="Ribonuclease Inhibitor"/>
    <property type="match status" value="3"/>
</dbReference>
<keyword evidence="2" id="KW-0472">Membrane</keyword>
<dbReference type="AlphaFoldDB" id="A0A5K0ZVF5"/>
<protein>
    <recommendedName>
        <fullName evidence="9">Leucine-rich repeat-containing N-terminal plant-type domain-containing protein</fullName>
    </recommendedName>
</protein>
<dbReference type="OrthoDB" id="676979at2759"/>
<dbReference type="InterPro" id="IPR003591">
    <property type="entry name" value="Leu-rich_rpt_typical-subtyp"/>
</dbReference>
<dbReference type="Gramene" id="NC2G0005950.1">
    <property type="protein sequence ID" value="NC2G0005950.1:cds"/>
    <property type="gene ID" value="NC2G0005950"/>
</dbReference>
<evidence type="ECO:0000256" key="7">
    <source>
        <dbReference type="SAM" id="SignalP"/>
    </source>
</evidence>
<dbReference type="Pfam" id="PF13855">
    <property type="entry name" value="LRR_8"/>
    <property type="match status" value="1"/>
</dbReference>
<keyword evidence="5" id="KW-0677">Repeat</keyword>
<feature type="signal peptide" evidence="7">
    <location>
        <begin position="1"/>
        <end position="19"/>
    </location>
</feature>
<name>A0A5K0ZVF5_9MAGN</name>
<dbReference type="FunFam" id="3.80.10.10:FF:000041">
    <property type="entry name" value="LRR receptor-like serine/threonine-protein kinase ERECTA"/>
    <property type="match status" value="1"/>
</dbReference>
<dbReference type="InterPro" id="IPR032675">
    <property type="entry name" value="LRR_dom_sf"/>
</dbReference>
<evidence type="ECO:0000256" key="5">
    <source>
        <dbReference type="ARBA" id="ARBA00022737"/>
    </source>
</evidence>
<proteinExistence type="predicted"/>
<organism evidence="8">
    <name type="scientific">Nymphaea colorata</name>
    <name type="common">pocket water lily</name>
    <dbReference type="NCBI Taxonomy" id="210225"/>
    <lineage>
        <taxon>Eukaryota</taxon>
        <taxon>Viridiplantae</taxon>
        <taxon>Streptophyta</taxon>
        <taxon>Embryophyta</taxon>
        <taxon>Tracheophyta</taxon>
        <taxon>Spermatophyta</taxon>
        <taxon>Magnoliopsida</taxon>
        <taxon>Nymphaeales</taxon>
        <taxon>Nymphaeaceae</taxon>
        <taxon>Nymphaea</taxon>
    </lineage>
</organism>
<gene>
    <name evidence="8" type="ORF">NYM_LOCUS11858</name>
</gene>
<dbReference type="PANTHER" id="PTHR48009">
    <property type="entry name" value="LEUCINE-RICH REPEAT (LRR) FAMILY PROTEIN"/>
    <property type="match status" value="1"/>
</dbReference>
<dbReference type="GO" id="GO:0005886">
    <property type="term" value="C:plasma membrane"/>
    <property type="evidence" value="ECO:0007669"/>
    <property type="project" value="UniProtKB-SubCell"/>
</dbReference>
<sequence length="450" mass="47947">MPSPCTLLFLFFFFSLCVSSPDLLLDQQESDHLYAVLSSLNPSVDWRSDYPDDLCTSGPHGVVCEPLGDSLRVVELSFGYVSDYSNNPPCHPSNASFSPSLSRFPFLSKLFFYRCFTNSSLVSLPSFLWSLGPQLQELVFEDNPAIAGPLSADIANLTGLRRLIISGSNLSGLIPQTIAALSQVQQIDLSGNRLTGPIPPAVGNLTELIVLDLSRNQLTGPLPPELGQLSKATKLDLSFNNISGEIPASLGELRGLEMFVLSNNSINGGLPLFLGRMQGLRDLHLGGNPLGGTLPDVWTQLAGLVSLDLAYTGLVGIIPASMARLRNLTYLSLDHNGLTGAIPSGLGGLPLIHDLDLSYNRLSGQVPFREEVVERLGPKLKLAGNDGLCLGSKMVGAGLVRVDVNGCISSNLAESLARDSSAVSSRGSRLGSDSWYGVALALLPAYLLTL</sequence>
<dbReference type="InterPro" id="IPR053213">
    <property type="entry name" value="RLP29"/>
</dbReference>
<keyword evidence="6" id="KW-0325">Glycoprotein</keyword>
<reference evidence="8" key="1">
    <citation type="submission" date="2019-09" db="EMBL/GenBank/DDBJ databases">
        <authorList>
            <person name="Zhang L."/>
        </authorList>
    </citation>
    <scope>NUCLEOTIDE SEQUENCE</scope>
</reference>
<dbReference type="InterPro" id="IPR001611">
    <property type="entry name" value="Leu-rich_rpt"/>
</dbReference>
<evidence type="ECO:0000256" key="2">
    <source>
        <dbReference type="ARBA" id="ARBA00022475"/>
    </source>
</evidence>
<evidence type="ECO:0000256" key="3">
    <source>
        <dbReference type="ARBA" id="ARBA00022614"/>
    </source>
</evidence>
<dbReference type="SMART" id="SM00369">
    <property type="entry name" value="LRR_TYP"/>
    <property type="match status" value="4"/>
</dbReference>
<evidence type="ECO:0000256" key="6">
    <source>
        <dbReference type="ARBA" id="ARBA00023180"/>
    </source>
</evidence>
<comment type="subcellular location">
    <subcellularLocation>
        <location evidence="1">Cell membrane</location>
    </subcellularLocation>
</comment>
<keyword evidence="4 7" id="KW-0732">Signal</keyword>